<dbReference type="AlphaFoldDB" id="M0MZ81"/>
<evidence type="ECO:0000313" key="2">
    <source>
        <dbReference type="EMBL" id="EMA51012.1"/>
    </source>
</evidence>
<feature type="compositionally biased region" description="Acidic residues" evidence="1">
    <location>
        <begin position="31"/>
        <end position="47"/>
    </location>
</feature>
<reference evidence="2 3" key="1">
    <citation type="journal article" date="2014" name="PLoS Genet.">
        <title>Phylogenetically driven sequencing of extremely halophilic archaea reveals strategies for static and dynamic osmo-response.</title>
        <authorList>
            <person name="Becker E.A."/>
            <person name="Seitzer P.M."/>
            <person name="Tritt A."/>
            <person name="Larsen D."/>
            <person name="Krusor M."/>
            <person name="Yao A.I."/>
            <person name="Wu D."/>
            <person name="Madern D."/>
            <person name="Eisen J.A."/>
            <person name="Darling A.E."/>
            <person name="Facciotti M.T."/>
        </authorList>
    </citation>
    <scope>NUCLEOTIDE SEQUENCE [LARGE SCALE GENOMIC DNA]</scope>
    <source>
        <strain evidence="2 3">DSM 8989</strain>
    </source>
</reference>
<organism evidence="2 3">
    <name type="scientific">Halococcus salifodinae DSM 8989</name>
    <dbReference type="NCBI Taxonomy" id="1227456"/>
    <lineage>
        <taxon>Archaea</taxon>
        <taxon>Methanobacteriati</taxon>
        <taxon>Methanobacteriota</taxon>
        <taxon>Stenosarchaea group</taxon>
        <taxon>Halobacteria</taxon>
        <taxon>Halobacteriales</taxon>
        <taxon>Halococcaceae</taxon>
        <taxon>Halococcus</taxon>
    </lineage>
</organism>
<dbReference type="PATRIC" id="fig|1227456.3.peg.2586"/>
<keyword evidence="3" id="KW-1185">Reference proteome</keyword>
<protein>
    <submittedName>
        <fullName evidence="2">Uncharacterized protein</fullName>
    </submittedName>
</protein>
<feature type="compositionally biased region" description="Acidic residues" evidence="1">
    <location>
        <begin position="117"/>
        <end position="141"/>
    </location>
</feature>
<accession>M0MZ81</accession>
<dbReference type="RefSeq" id="WP_005043856.1">
    <property type="nucleotide sequence ID" value="NZ_AOME01000069.1"/>
</dbReference>
<name>M0MZ81_9EURY</name>
<feature type="region of interest" description="Disordered" evidence="1">
    <location>
        <begin position="1"/>
        <end position="72"/>
    </location>
</feature>
<feature type="region of interest" description="Disordered" evidence="1">
    <location>
        <begin position="97"/>
        <end position="141"/>
    </location>
</feature>
<dbReference type="OrthoDB" id="386666at2157"/>
<evidence type="ECO:0000313" key="3">
    <source>
        <dbReference type="Proteomes" id="UP000011625"/>
    </source>
</evidence>
<dbReference type="STRING" id="1227456.C450_12785"/>
<feature type="compositionally biased region" description="Basic and acidic residues" evidence="1">
    <location>
        <begin position="1"/>
        <end position="13"/>
    </location>
</feature>
<comment type="caution">
    <text evidence="2">The sequence shown here is derived from an EMBL/GenBank/DDBJ whole genome shotgun (WGS) entry which is preliminary data.</text>
</comment>
<evidence type="ECO:0000256" key="1">
    <source>
        <dbReference type="SAM" id="MobiDB-lite"/>
    </source>
</evidence>
<proteinExistence type="predicted"/>
<dbReference type="EMBL" id="AOME01000069">
    <property type="protein sequence ID" value="EMA51012.1"/>
    <property type="molecule type" value="Genomic_DNA"/>
</dbReference>
<gene>
    <name evidence="2" type="ORF">C450_12785</name>
</gene>
<sequence>MSQRDETAEKISELKAQLGSDGGMSGLLDSGTDDTAESESSEDESDAPDTTTSGSADLPEMGESVGRTLGGLIGRRLGEAIGREFELDERMVTLATSYLDTMEDGEGAGRLVGSSTDETDETDDETEADTDSSELPEDLDELSTGELQSLADQLMGELEDRSEDG</sequence>
<dbReference type="Proteomes" id="UP000011625">
    <property type="component" value="Unassembled WGS sequence"/>
</dbReference>